<accession>A0A5R9IIA6</accession>
<evidence type="ECO:0000256" key="9">
    <source>
        <dbReference type="HAMAP-Rule" id="MF_00082"/>
    </source>
</evidence>
<name>A0A5R9IIA6_9GAMM</name>
<dbReference type="GO" id="GO:0042450">
    <property type="term" value="P:L-arginine biosynthetic process via ornithine"/>
    <property type="evidence" value="ECO:0007669"/>
    <property type="project" value="UniProtKB-UniRule"/>
</dbReference>
<gene>
    <name evidence="9 11" type="primary">argB</name>
    <name evidence="11" type="ORF">FE810_15925</name>
</gene>
<evidence type="ECO:0000256" key="6">
    <source>
        <dbReference type="ARBA" id="ARBA00022777"/>
    </source>
</evidence>
<evidence type="ECO:0000256" key="8">
    <source>
        <dbReference type="ARBA" id="ARBA00048141"/>
    </source>
</evidence>
<dbReference type="HAMAP" id="MF_00082">
    <property type="entry name" value="ArgB"/>
    <property type="match status" value="1"/>
</dbReference>
<dbReference type="InterPro" id="IPR037528">
    <property type="entry name" value="ArgB"/>
</dbReference>
<evidence type="ECO:0000256" key="3">
    <source>
        <dbReference type="ARBA" id="ARBA00022605"/>
    </source>
</evidence>
<evidence type="ECO:0000259" key="10">
    <source>
        <dbReference type="Pfam" id="PF00696"/>
    </source>
</evidence>
<feature type="site" description="Transition state stabilizer" evidence="9">
    <location>
        <position position="7"/>
    </location>
</feature>
<dbReference type="PIRSF" id="PIRSF000728">
    <property type="entry name" value="NAGK"/>
    <property type="match status" value="1"/>
</dbReference>
<dbReference type="EC" id="2.7.2.8" evidence="9"/>
<evidence type="ECO:0000256" key="7">
    <source>
        <dbReference type="ARBA" id="ARBA00022840"/>
    </source>
</evidence>
<dbReference type="SUPFAM" id="SSF53633">
    <property type="entry name" value="Carbamate kinase-like"/>
    <property type="match status" value="1"/>
</dbReference>
<keyword evidence="2 9" id="KW-0055">Arginine biosynthesis</keyword>
<dbReference type="Pfam" id="PF00696">
    <property type="entry name" value="AA_kinase"/>
    <property type="match status" value="1"/>
</dbReference>
<sequence length="257" mass="26811">MNPLVIKIGGAIMENPLALDKLFTVLAQLQQKRGVIIVHGGGCIVDEHLSQAGFSSDKINGLRVSAKQHMPLITGALAGTVNKQLVAQANSKQINAVGLALHDGAMVACQPAAKELGQVGIPAPANPELTQSLLHANMLPIICSIGQLENGELVNVNADDAAVAISELVNGELLLLTDVAGVKGADGDYLASLNQQQANQLIEQGIIAGGMIAKVNAAFVAATRLRRSIAVTSWKAPEQLLTLHQGELLGTRIDPNE</sequence>
<feature type="binding site" evidence="9">
    <location>
        <position position="63"/>
    </location>
    <ligand>
        <name>substrate</name>
    </ligand>
</feature>
<evidence type="ECO:0000256" key="1">
    <source>
        <dbReference type="ARBA" id="ARBA00004828"/>
    </source>
</evidence>
<keyword evidence="9" id="KW-0963">Cytoplasm</keyword>
<evidence type="ECO:0000313" key="11">
    <source>
        <dbReference type="EMBL" id="TLU61072.1"/>
    </source>
</evidence>
<evidence type="ECO:0000256" key="2">
    <source>
        <dbReference type="ARBA" id="ARBA00022571"/>
    </source>
</evidence>
<reference evidence="11 12" key="1">
    <citation type="submission" date="2019-05" db="EMBL/GenBank/DDBJ databases">
        <title>Genome sequences of Thalassotalea litorea 1K03283.</title>
        <authorList>
            <person name="Zhang D."/>
        </authorList>
    </citation>
    <scope>NUCLEOTIDE SEQUENCE [LARGE SCALE GENOMIC DNA]</scope>
    <source>
        <strain evidence="11 12">MCCC 1K03283</strain>
    </source>
</reference>
<comment type="catalytic activity">
    <reaction evidence="8 9">
        <text>N-acetyl-L-glutamate + ATP = N-acetyl-L-glutamyl 5-phosphate + ADP</text>
        <dbReference type="Rhea" id="RHEA:14629"/>
        <dbReference type="ChEBI" id="CHEBI:30616"/>
        <dbReference type="ChEBI" id="CHEBI:44337"/>
        <dbReference type="ChEBI" id="CHEBI:57936"/>
        <dbReference type="ChEBI" id="CHEBI:456216"/>
        <dbReference type="EC" id="2.7.2.8"/>
    </reaction>
</comment>
<dbReference type="RefSeq" id="WP_138321475.1">
    <property type="nucleotide sequence ID" value="NZ_VCBC01000020.1"/>
</dbReference>
<keyword evidence="4 9" id="KW-0808">Transferase</keyword>
<dbReference type="EMBL" id="VCBC01000020">
    <property type="protein sequence ID" value="TLU61072.1"/>
    <property type="molecule type" value="Genomic_DNA"/>
</dbReference>
<evidence type="ECO:0000256" key="5">
    <source>
        <dbReference type="ARBA" id="ARBA00022741"/>
    </source>
</evidence>
<dbReference type="InterPro" id="IPR004662">
    <property type="entry name" value="AcgluKinase_fam"/>
</dbReference>
<dbReference type="InterPro" id="IPR036393">
    <property type="entry name" value="AceGlu_kinase-like_sf"/>
</dbReference>
<comment type="function">
    <text evidence="9">Catalyzes the ATP-dependent phosphorylation of N-acetyl-L-glutamate.</text>
</comment>
<keyword evidence="5 9" id="KW-0547">Nucleotide-binding</keyword>
<feature type="site" description="Transition state stabilizer" evidence="9">
    <location>
        <position position="214"/>
    </location>
</feature>
<dbReference type="OrthoDB" id="5915023at2"/>
<feature type="binding site" evidence="9">
    <location>
        <position position="155"/>
    </location>
    <ligand>
        <name>substrate</name>
    </ligand>
</feature>
<feature type="domain" description="Aspartate/glutamate/uridylate kinase" evidence="10">
    <location>
        <begin position="4"/>
        <end position="232"/>
    </location>
</feature>
<evidence type="ECO:0000256" key="4">
    <source>
        <dbReference type="ARBA" id="ARBA00022679"/>
    </source>
</evidence>
<dbReference type="Gene3D" id="3.40.1160.10">
    <property type="entry name" value="Acetylglutamate kinase-like"/>
    <property type="match status" value="1"/>
</dbReference>
<organism evidence="11 12">
    <name type="scientific">Thalassotalea litorea</name>
    <dbReference type="NCBI Taxonomy" id="2020715"/>
    <lineage>
        <taxon>Bacteria</taxon>
        <taxon>Pseudomonadati</taxon>
        <taxon>Pseudomonadota</taxon>
        <taxon>Gammaproteobacteria</taxon>
        <taxon>Alteromonadales</taxon>
        <taxon>Colwelliaceae</taxon>
        <taxon>Thalassotalea</taxon>
    </lineage>
</organism>
<comment type="similarity">
    <text evidence="9">Belongs to the acetylglutamate kinase family. ArgB subfamily.</text>
</comment>
<evidence type="ECO:0000313" key="12">
    <source>
        <dbReference type="Proteomes" id="UP000307790"/>
    </source>
</evidence>
<dbReference type="NCBIfam" id="TIGR00761">
    <property type="entry name" value="argB"/>
    <property type="match status" value="1"/>
</dbReference>
<dbReference type="AlphaFoldDB" id="A0A5R9IIA6"/>
<keyword evidence="6 9" id="KW-0418">Kinase</keyword>
<dbReference type="UniPathway" id="UPA00068">
    <property type="reaction ID" value="UER00107"/>
</dbReference>
<protein>
    <recommendedName>
        <fullName evidence="9">Acetylglutamate kinase</fullName>
        <ecNumber evidence="9">2.7.2.8</ecNumber>
    </recommendedName>
    <alternativeName>
        <fullName evidence="9">N-acetyl-L-glutamate 5-phosphotransferase</fullName>
    </alternativeName>
    <alternativeName>
        <fullName evidence="9">NAG kinase</fullName>
        <shortName evidence="9">NAGK</shortName>
    </alternativeName>
</protein>
<proteinExistence type="inferred from homology"/>
<keyword evidence="12" id="KW-1185">Reference proteome</keyword>
<dbReference type="InterPro" id="IPR001048">
    <property type="entry name" value="Asp/Glu/Uridylate_kinase"/>
</dbReference>
<comment type="pathway">
    <text evidence="1 9">Amino-acid biosynthesis; L-arginine biosynthesis; N(2)-acetyl-L-ornithine from L-glutamate: step 2/4.</text>
</comment>
<keyword evidence="3 9" id="KW-0028">Amino-acid biosynthesis</keyword>
<comment type="caution">
    <text evidence="11">The sequence shown here is derived from an EMBL/GenBank/DDBJ whole genome shotgun (WGS) entry which is preliminary data.</text>
</comment>
<feature type="binding site" evidence="9">
    <location>
        <begin position="41"/>
        <end position="42"/>
    </location>
    <ligand>
        <name>substrate</name>
    </ligand>
</feature>
<dbReference type="PANTHER" id="PTHR23342:SF0">
    <property type="entry name" value="N-ACETYLGLUTAMATE SYNTHASE, MITOCHONDRIAL"/>
    <property type="match status" value="1"/>
</dbReference>
<dbReference type="PANTHER" id="PTHR23342">
    <property type="entry name" value="N-ACETYLGLUTAMATE SYNTHASE"/>
    <property type="match status" value="1"/>
</dbReference>
<dbReference type="GO" id="GO:0003991">
    <property type="term" value="F:acetylglutamate kinase activity"/>
    <property type="evidence" value="ECO:0007669"/>
    <property type="project" value="UniProtKB-UniRule"/>
</dbReference>
<keyword evidence="7 9" id="KW-0067">ATP-binding</keyword>
<dbReference type="GO" id="GO:0005524">
    <property type="term" value="F:ATP binding"/>
    <property type="evidence" value="ECO:0007669"/>
    <property type="project" value="UniProtKB-UniRule"/>
</dbReference>
<dbReference type="GO" id="GO:0005737">
    <property type="term" value="C:cytoplasm"/>
    <property type="evidence" value="ECO:0007669"/>
    <property type="project" value="UniProtKB-SubCell"/>
</dbReference>
<comment type="subcellular location">
    <subcellularLocation>
        <location evidence="9">Cytoplasm</location>
    </subcellularLocation>
</comment>
<dbReference type="Proteomes" id="UP000307790">
    <property type="component" value="Unassembled WGS sequence"/>
</dbReference>